<evidence type="ECO:0000256" key="13">
    <source>
        <dbReference type="ARBA" id="ARBA00023270"/>
    </source>
</evidence>
<dbReference type="GO" id="GO:0005829">
    <property type="term" value="C:cytosol"/>
    <property type="evidence" value="ECO:0007669"/>
    <property type="project" value="TreeGrafter"/>
</dbReference>
<evidence type="ECO:0000256" key="15">
    <source>
        <dbReference type="ARBA" id="ARBA00048112"/>
    </source>
</evidence>
<evidence type="ECO:0000256" key="7">
    <source>
        <dbReference type="ARBA" id="ARBA00022793"/>
    </source>
</evidence>
<dbReference type="PROSITE" id="PS01336">
    <property type="entry name" value="ADOMETDC"/>
    <property type="match status" value="1"/>
</dbReference>
<keyword evidence="12" id="KW-0456">Lyase</keyword>
<comment type="pathway">
    <text evidence="3">Amine and polyamine biosynthesis; S-adenosylmethioninamine biosynthesis; S-adenosylmethioninamine from S-adenosyl-L-methionine: step 1/1.</text>
</comment>
<dbReference type="FunFam" id="3.60.90.10:FF:000003">
    <property type="entry name" value="S-adenosylmethionine decarboxylase proenzyme"/>
    <property type="match status" value="1"/>
</dbReference>
<evidence type="ECO:0000256" key="8">
    <source>
        <dbReference type="ARBA" id="ARBA00022813"/>
    </source>
</evidence>
<evidence type="ECO:0000256" key="10">
    <source>
        <dbReference type="ARBA" id="ARBA00023115"/>
    </source>
</evidence>
<dbReference type="InterPro" id="IPR016067">
    <property type="entry name" value="S-AdoMet_deCO2ase_core"/>
</dbReference>
<organism evidence="16 17">
    <name type="scientific">Hemibagrus guttatus</name>
    <dbReference type="NCBI Taxonomy" id="175788"/>
    <lineage>
        <taxon>Eukaryota</taxon>
        <taxon>Metazoa</taxon>
        <taxon>Chordata</taxon>
        <taxon>Craniata</taxon>
        <taxon>Vertebrata</taxon>
        <taxon>Euteleostomi</taxon>
        <taxon>Actinopterygii</taxon>
        <taxon>Neopterygii</taxon>
        <taxon>Teleostei</taxon>
        <taxon>Ostariophysi</taxon>
        <taxon>Siluriformes</taxon>
        <taxon>Bagridae</taxon>
        <taxon>Hemibagrus</taxon>
    </lineage>
</organism>
<reference evidence="16" key="1">
    <citation type="submission" date="2023-06" db="EMBL/GenBank/DDBJ databases">
        <title>Male Hemibagrus guttatus genome.</title>
        <authorList>
            <person name="Bian C."/>
        </authorList>
    </citation>
    <scope>NUCLEOTIDE SEQUENCE</scope>
    <source>
        <strain evidence="16">Male_cb2023</strain>
        <tissue evidence="16">Muscle</tissue>
    </source>
</reference>
<dbReference type="InterPro" id="IPR048283">
    <property type="entry name" value="AdoMetDC-like"/>
</dbReference>
<keyword evidence="10" id="KW-0620">Polyamine biosynthesis</keyword>
<keyword evidence="11" id="KW-0865">Zymogen</keyword>
<dbReference type="GO" id="GO:0006597">
    <property type="term" value="P:spermine biosynthetic process"/>
    <property type="evidence" value="ECO:0007669"/>
    <property type="project" value="InterPro"/>
</dbReference>
<comment type="caution">
    <text evidence="16">The sequence shown here is derived from an EMBL/GenBank/DDBJ whole genome shotgun (WGS) entry which is preliminary data.</text>
</comment>
<dbReference type="PANTHER" id="PTHR11570:SF0">
    <property type="entry name" value="S-ADENOSYLMETHIONINE DECARBOXYLASE PROENZYME"/>
    <property type="match status" value="1"/>
</dbReference>
<dbReference type="Proteomes" id="UP001274896">
    <property type="component" value="Unassembled WGS sequence"/>
</dbReference>
<keyword evidence="8" id="KW-0068">Autocatalytic cleavage</keyword>
<dbReference type="PANTHER" id="PTHR11570">
    <property type="entry name" value="S-ADENOSYLMETHIONINE DECARBOXYLASE"/>
    <property type="match status" value="1"/>
</dbReference>
<keyword evidence="17" id="KW-1185">Reference proteome</keyword>
<comment type="function">
    <text evidence="2">Essential for biosynthesis of the polyamines spermidine and spermine. Promotes maintenance and self-renewal of embryonic stem cells, by maintaining spermine levels.</text>
</comment>
<evidence type="ECO:0000256" key="3">
    <source>
        <dbReference type="ARBA" id="ARBA00004911"/>
    </source>
</evidence>
<dbReference type="NCBIfam" id="TIGR00535">
    <property type="entry name" value="SAM_DCase"/>
    <property type="match status" value="1"/>
</dbReference>
<keyword evidence="9" id="KW-0745">Spermidine biosynthesis</keyword>
<evidence type="ECO:0000256" key="2">
    <source>
        <dbReference type="ARBA" id="ARBA00002587"/>
    </source>
</evidence>
<dbReference type="GO" id="GO:0008295">
    <property type="term" value="P:spermidine biosynthetic process"/>
    <property type="evidence" value="ECO:0007669"/>
    <property type="project" value="UniProtKB-KW"/>
</dbReference>
<dbReference type="InterPro" id="IPR018166">
    <property type="entry name" value="S-AdoMet_deCO2ase_CS"/>
</dbReference>
<gene>
    <name evidence="16" type="ORF">QTP70_009029</name>
</gene>
<dbReference type="EMBL" id="JAUCMX010000030">
    <property type="protein sequence ID" value="KAK3506548.1"/>
    <property type="molecule type" value="Genomic_DNA"/>
</dbReference>
<dbReference type="GO" id="GO:0004014">
    <property type="term" value="F:adenosylmethionine decarboxylase activity"/>
    <property type="evidence" value="ECO:0007669"/>
    <property type="project" value="UniProtKB-EC"/>
</dbReference>
<proteinExistence type="inferred from homology"/>
<dbReference type="Pfam" id="PF01536">
    <property type="entry name" value="SAM_decarbox"/>
    <property type="match status" value="1"/>
</dbReference>
<name>A0AAE0PQW9_9TELE</name>
<dbReference type="EC" id="4.1.1.50" evidence="5"/>
<evidence type="ECO:0000256" key="11">
    <source>
        <dbReference type="ARBA" id="ARBA00023145"/>
    </source>
</evidence>
<dbReference type="SUPFAM" id="SSF56276">
    <property type="entry name" value="S-adenosylmethionine decarboxylase"/>
    <property type="match status" value="1"/>
</dbReference>
<keyword evidence="14" id="KW-0670">Pyruvate</keyword>
<evidence type="ECO:0000256" key="6">
    <source>
        <dbReference type="ARBA" id="ARBA00022691"/>
    </source>
</evidence>
<comment type="similarity">
    <text evidence="4">Belongs to the eukaryotic AdoMetDC family.</text>
</comment>
<dbReference type="Gene3D" id="3.60.90.10">
    <property type="entry name" value="S-adenosylmethionine decarboxylase"/>
    <property type="match status" value="1"/>
</dbReference>
<evidence type="ECO:0000256" key="12">
    <source>
        <dbReference type="ARBA" id="ARBA00023239"/>
    </source>
</evidence>
<dbReference type="InterPro" id="IPR001985">
    <property type="entry name" value="S-AdoMet_decarboxylase_euk"/>
</dbReference>
<evidence type="ECO:0000256" key="9">
    <source>
        <dbReference type="ARBA" id="ARBA00023066"/>
    </source>
</evidence>
<comment type="catalytic activity">
    <reaction evidence="15">
        <text>S-adenosyl-L-methionine + H(+) = S-adenosyl 3-(methylsulfanyl)propylamine + CO2</text>
        <dbReference type="Rhea" id="RHEA:15981"/>
        <dbReference type="ChEBI" id="CHEBI:15378"/>
        <dbReference type="ChEBI" id="CHEBI:16526"/>
        <dbReference type="ChEBI" id="CHEBI:57443"/>
        <dbReference type="ChEBI" id="CHEBI:59789"/>
        <dbReference type="EC" id="4.1.1.50"/>
    </reaction>
</comment>
<evidence type="ECO:0000256" key="5">
    <source>
        <dbReference type="ARBA" id="ARBA00012357"/>
    </source>
</evidence>
<evidence type="ECO:0000256" key="1">
    <source>
        <dbReference type="ARBA" id="ARBA00001928"/>
    </source>
</evidence>
<keyword evidence="6" id="KW-0949">S-adenosyl-L-methionine</keyword>
<comment type="cofactor">
    <cofactor evidence="1">
        <name>pyruvate</name>
        <dbReference type="ChEBI" id="CHEBI:15361"/>
    </cofactor>
</comment>
<accession>A0AAE0PQW9</accession>
<keyword evidence="13" id="KW-0704">Schiff base</keyword>
<evidence type="ECO:0000313" key="17">
    <source>
        <dbReference type="Proteomes" id="UP001274896"/>
    </source>
</evidence>
<evidence type="ECO:0000256" key="14">
    <source>
        <dbReference type="ARBA" id="ARBA00023317"/>
    </source>
</evidence>
<dbReference type="AlphaFoldDB" id="A0AAE0PQW9"/>
<keyword evidence="7" id="KW-0210">Decarboxylase</keyword>
<evidence type="ECO:0000256" key="4">
    <source>
        <dbReference type="ARBA" id="ARBA00008466"/>
    </source>
</evidence>
<sequence length="539" mass="62448">MLGSVWNRIISYRDRCRIVSYRIGIGVESYHIVPRSVWNRIISYQDRCGIVSYVGISVESYHMLGSVWNCILSYRDRYGIVSYIVSGLVWNLIISYRDWCGILSYRIRIGVESYLIVSRSVWNRIISYQDRCGIVSYVGIGVESYHMLGSDRCRIVSYRIRIGVESYLIVSRSVWNRIISYQDRCGIVSYVGIGVKLYHMLGSVWNRIICWDRCGIVSYRIGIGVESYHIVSGSVWNRIISFEWDKLLENVHCLIISVTKTDKQEAYILSESSMFVSKRRFILKTCGTTLLLQALVPLLQLAREYCGFDAIENFFYSRKNFMKPAHQEFPHRNFEEEVGFLSQIFPNGAAYCMGRLNSDCWYLFTLELPEYWENKQADQTLEVLMSDLDPAVMDQFYMKDGVSANDVTRMSGIRDLIPGSVIDATMFNPCGYSMNGMKTDGTYWTIHITPEPEFSYVSFETNLSQTSYDDLIRKVVDVFKPGKFVTTLFVNQSSKCRSVFSSAQKLDGYRRLDRQLAHFNDYNFVFTSYTKKPQQSQQS</sequence>
<protein>
    <recommendedName>
        <fullName evidence="5">adenosylmethionine decarboxylase</fullName>
        <ecNumber evidence="5">4.1.1.50</ecNumber>
    </recommendedName>
</protein>
<evidence type="ECO:0000313" key="16">
    <source>
        <dbReference type="EMBL" id="KAK3506548.1"/>
    </source>
</evidence>